<keyword evidence="6" id="KW-1185">Reference proteome</keyword>
<dbReference type="Proteomes" id="UP000030689">
    <property type="component" value="Unassembled WGS sequence"/>
</dbReference>
<comment type="subcellular location">
    <subcellularLocation>
        <location evidence="1 4">Nucleus</location>
    </subcellularLocation>
</comment>
<dbReference type="STRING" id="72664.V4M6P6"/>
<evidence type="ECO:0000256" key="2">
    <source>
        <dbReference type="ARBA" id="ARBA00008186"/>
    </source>
</evidence>
<dbReference type="OMA" id="HNVEQRI"/>
<keyword evidence="4" id="KW-0805">Transcription regulation</keyword>
<dbReference type="EMBL" id="KI517392">
    <property type="protein sequence ID" value="ESQ50687.1"/>
    <property type="molecule type" value="Genomic_DNA"/>
</dbReference>
<sequence>MDPQTQNTSLQRLQNVERRVVRVLDIAGGVMDELASPSGPKKEFINSHCREFMQSMKVAYSISSSLLHLGFLDIQVTLREEIKSVCEYRPFEKCDYNARIANEICLQKLEYVLTQLDDLKKTADRYPSSG</sequence>
<accession>V4M6P6</accession>
<evidence type="ECO:0000313" key="6">
    <source>
        <dbReference type="Proteomes" id="UP000030689"/>
    </source>
</evidence>
<comment type="function">
    <text evidence="4">Component of the Mediator complex, a coactivator involved in the regulated transcription of nearly all RNA polymerase II-dependent genes. Mediator functions as a bridge to convey information from gene-specific regulatory proteins to the basal RNA polymerase II transcription machinery. Mediator is recruited to promoters by direct interactions with regulatory proteins and serves as a scaffold for the assembly of a functional pre-initiation complex with RNA polymerase II and the general transcription factors.</text>
</comment>
<evidence type="ECO:0000256" key="3">
    <source>
        <dbReference type="ARBA" id="ARBA00023242"/>
    </source>
</evidence>
<dbReference type="Gramene" id="ESQ50687">
    <property type="protein sequence ID" value="ESQ50687"/>
    <property type="gene ID" value="EUTSA_v10022907mg"/>
</dbReference>
<proteinExistence type="inferred from homology"/>
<dbReference type="InterPro" id="IPR019404">
    <property type="entry name" value="Mediator_Med11"/>
</dbReference>
<keyword evidence="4" id="KW-0804">Transcription</keyword>
<protein>
    <recommendedName>
        <fullName evidence="4">Mediator of RNA polymerase II transcription subunit 11</fullName>
    </recommendedName>
    <alternativeName>
        <fullName evidence="4">Mediator complex subunit 11</fullName>
    </alternativeName>
</protein>
<reference evidence="5 6" key="1">
    <citation type="journal article" date="2013" name="Front. Plant Sci.">
        <title>The Reference Genome of the Halophytic Plant Eutrema salsugineum.</title>
        <authorList>
            <person name="Yang R."/>
            <person name="Jarvis D.E."/>
            <person name="Chen H."/>
            <person name="Beilstein M.A."/>
            <person name="Grimwood J."/>
            <person name="Jenkins J."/>
            <person name="Shu S."/>
            <person name="Prochnik S."/>
            <person name="Xin M."/>
            <person name="Ma C."/>
            <person name="Schmutz J."/>
            <person name="Wing R.A."/>
            <person name="Mitchell-Olds T."/>
            <person name="Schumaker K.S."/>
            <person name="Wang X."/>
        </authorList>
    </citation>
    <scope>NUCLEOTIDE SEQUENCE [LARGE SCALE GENOMIC DNA]</scope>
</reference>
<dbReference type="eggNOG" id="ENOG502S141">
    <property type="taxonomic scope" value="Eukaryota"/>
</dbReference>
<dbReference type="GO" id="GO:0006357">
    <property type="term" value="P:regulation of transcription by RNA polymerase II"/>
    <property type="evidence" value="ECO:0007669"/>
    <property type="project" value="InterPro"/>
</dbReference>
<keyword evidence="3 4" id="KW-0539">Nucleus</keyword>
<comment type="similarity">
    <text evidence="2 4">Belongs to the Mediator complex subunit 11 family.</text>
</comment>
<comment type="subunit">
    <text evidence="4">Component of the Mediator complex.</text>
</comment>
<evidence type="ECO:0000313" key="5">
    <source>
        <dbReference type="EMBL" id="ESQ50687.1"/>
    </source>
</evidence>
<evidence type="ECO:0000256" key="1">
    <source>
        <dbReference type="ARBA" id="ARBA00004123"/>
    </source>
</evidence>
<organism evidence="5 6">
    <name type="scientific">Eutrema salsugineum</name>
    <name type="common">Saltwater cress</name>
    <name type="synonym">Sisymbrium salsugineum</name>
    <dbReference type="NCBI Taxonomy" id="72664"/>
    <lineage>
        <taxon>Eukaryota</taxon>
        <taxon>Viridiplantae</taxon>
        <taxon>Streptophyta</taxon>
        <taxon>Embryophyta</taxon>
        <taxon>Tracheophyta</taxon>
        <taxon>Spermatophyta</taxon>
        <taxon>Magnoliopsida</taxon>
        <taxon>eudicotyledons</taxon>
        <taxon>Gunneridae</taxon>
        <taxon>Pentapetalae</taxon>
        <taxon>rosids</taxon>
        <taxon>malvids</taxon>
        <taxon>Brassicales</taxon>
        <taxon>Brassicaceae</taxon>
        <taxon>Eutremeae</taxon>
        <taxon>Eutrema</taxon>
    </lineage>
</organism>
<keyword evidence="4" id="KW-0010">Activator</keyword>
<dbReference type="PANTHER" id="PTHR22890">
    <property type="entry name" value="MEDIATOR OF RNA POLYMERASE II TRANSCRIPTION SUBUNIT 11"/>
    <property type="match status" value="1"/>
</dbReference>
<dbReference type="GO" id="GO:0003712">
    <property type="term" value="F:transcription coregulator activity"/>
    <property type="evidence" value="ECO:0007669"/>
    <property type="project" value="InterPro"/>
</dbReference>
<gene>
    <name evidence="4" type="primary">MED11</name>
    <name evidence="5" type="ORF">EUTSA_v10022907mg</name>
</gene>
<evidence type="ECO:0000256" key="4">
    <source>
        <dbReference type="RuleBase" id="RU364147"/>
    </source>
</evidence>
<dbReference type="Pfam" id="PF10280">
    <property type="entry name" value="Med11"/>
    <property type="match status" value="1"/>
</dbReference>
<dbReference type="AlphaFoldDB" id="V4M6P6"/>
<name>V4M6P6_EUTSA</name>
<dbReference type="GO" id="GO:0016592">
    <property type="term" value="C:mediator complex"/>
    <property type="evidence" value="ECO:0007669"/>
    <property type="project" value="InterPro"/>
</dbReference>